<name>A0A0C4DY02_MAGP6</name>
<reference evidence="8" key="5">
    <citation type="submission" date="2015-06" db="UniProtKB">
        <authorList>
            <consortium name="EnsemblFungi"/>
        </authorList>
    </citation>
    <scope>IDENTIFICATION</scope>
    <source>
        <strain evidence="8">ATCC 64411</strain>
    </source>
</reference>
<keyword evidence="9" id="KW-1185">Reference proteome</keyword>
<dbReference type="EMBL" id="ADBL01001145">
    <property type="status" value="NOT_ANNOTATED_CDS"/>
    <property type="molecule type" value="Genomic_DNA"/>
</dbReference>
<dbReference type="InterPro" id="IPR006102">
    <property type="entry name" value="Ig-like_GH2"/>
</dbReference>
<reference evidence="7" key="3">
    <citation type="submission" date="2011-03" db="EMBL/GenBank/DDBJ databases">
        <title>Annotation of Magnaporthe poae ATCC 64411.</title>
        <authorList>
            <person name="Ma L.-J."/>
            <person name="Dead R."/>
            <person name="Young S.K."/>
            <person name="Zeng Q."/>
            <person name="Gargeya S."/>
            <person name="Fitzgerald M."/>
            <person name="Haas B."/>
            <person name="Abouelleil A."/>
            <person name="Alvarado L."/>
            <person name="Arachchi H.M."/>
            <person name="Berlin A."/>
            <person name="Brown A."/>
            <person name="Chapman S.B."/>
            <person name="Chen Z."/>
            <person name="Dunbar C."/>
            <person name="Freedman E."/>
            <person name="Gearin G."/>
            <person name="Gellesch M."/>
            <person name="Goldberg J."/>
            <person name="Griggs A."/>
            <person name="Gujja S."/>
            <person name="Heiman D."/>
            <person name="Howarth C."/>
            <person name="Larson L."/>
            <person name="Lui A."/>
            <person name="MacDonald P.J.P."/>
            <person name="Mehta T."/>
            <person name="Montmayeur A."/>
            <person name="Murphy C."/>
            <person name="Neiman D."/>
            <person name="Pearson M."/>
            <person name="Priest M."/>
            <person name="Roberts A."/>
            <person name="Saif S."/>
            <person name="Shea T."/>
            <person name="Shenoy N."/>
            <person name="Sisk P."/>
            <person name="Stolte C."/>
            <person name="Sykes S."/>
            <person name="Yandava C."/>
            <person name="Wortman J."/>
            <person name="Nusbaum C."/>
            <person name="Birren B."/>
        </authorList>
    </citation>
    <scope>NUCLEOTIDE SEQUENCE</scope>
    <source>
        <strain evidence="7">ATCC 64411</strain>
    </source>
</reference>
<dbReference type="VEuPathDB" id="FungiDB:MAPG_04912"/>
<feature type="domain" description="Glycoside hydrolase family 2 immunoglobulin-like beta-sandwich" evidence="4">
    <location>
        <begin position="310"/>
        <end position="423"/>
    </location>
</feature>
<dbReference type="PANTHER" id="PTHR43536">
    <property type="entry name" value="MANNOSYLGLYCOPROTEIN ENDO-BETA-MANNOSIDASE"/>
    <property type="match status" value="1"/>
</dbReference>
<dbReference type="InterPro" id="IPR043534">
    <property type="entry name" value="EBDG/EBM"/>
</dbReference>
<evidence type="ECO:0000256" key="3">
    <source>
        <dbReference type="ARBA" id="ARBA00023295"/>
    </source>
</evidence>
<dbReference type="SUPFAM" id="SSF49303">
    <property type="entry name" value="beta-Galactosidase/glucuronidase domain"/>
    <property type="match status" value="3"/>
</dbReference>
<dbReference type="EnsemblFungi" id="MAPG_04912T0">
    <property type="protein sequence ID" value="MAPG_04912T0"/>
    <property type="gene ID" value="MAPG_04912"/>
</dbReference>
<evidence type="ECO:0000259" key="5">
    <source>
        <dbReference type="Pfam" id="PF18368"/>
    </source>
</evidence>
<dbReference type="GO" id="GO:0004553">
    <property type="term" value="F:hydrolase activity, hydrolyzing O-glycosyl compounds"/>
    <property type="evidence" value="ECO:0007669"/>
    <property type="project" value="InterPro"/>
</dbReference>
<gene>
    <name evidence="7" type="ORF">MAPG_04912</name>
</gene>
<sequence length="994" mass="110284">MGMWTGQLKARPQGRLSWRPTVVQVAVEQLQRNATSRRSSGVTRPLAASRRAGDVFRAFKTCAAAVRGWQRPCRAPFLASPSQAPPRLRHGFRVPGCSGRRPGCGPHQVCCPRFLPGPGPAIATKPAAKTRRHRSWSLHSTAQAGNDMASLSRPGADVSAWHRIAVSKCTLMACLLHKGVFDDSLFYSENLKKVDAAQFRVPWVYRHEFALDAAGGTHYFLETNGISSRADVWLNGRELANKNQHAGSYAGMRLDVSKYVAAHNVLAIRVYPTNYNYDFALGFVDWNPYPADNGTGVWRDVTLRQTGSVALSDFRPVTNLPSPSGSANVTLKATVMNMENRPVTVDVRGRVSINGTGASRHDSQQTIQIGPLQSREIALAVAIDKPQVWWPKLWGAQPLYSARLDVNVNGTLSDAAERRFGIRNVTSQVNSHNDTVFSVNGHPFQVVGGGYSADMFLRWDPARFEAQARYMLDLGHNTVRLEGKQEHPELYEIADRLGLMVMAGWECCDKWEAWSYNVDLAIQPPPVYSDADYAIAASSMRHEALMMQSHPSMLAFLVGSDYWPDDRATQLYVDALRAADWNLPIIASASKRGFPKLLGPSGMKMDGPYDWVPPNYWYDTDSPEDRKGAAFGFGSELGAGVGTPELGSLRKFLSPSDMDDLWRAPNKGLYHMSNEGSQFFTRQIYNEALFKRFGPPAARETSGGLVSPLDDYLIKAQMMDYEATRAQFEGFAARWNATRPATGLIYWMLNNAWPSLHWNLFDYYLRPAGSYFGAKVGARPEHVAYDYVQRAIYIINKSLDRRGQRAVEAQFMSLDGRVLSTSRATGETEPNTSKQLPTTMAAVPSQDGVTLLRLLLSDDANTTLSRNVYWLSRATDSLDWANSTWYHTPVTSFADFTAFNNMQSADVSVSVSPSATNARKVTLENKSTVPAVFVRLNVIDERGADVTPIFWSDNYVTLWPGEKMDLEMSEGPGSRGRAIEISGKNVAVATMRFQ</sequence>
<dbReference type="Gene3D" id="3.20.20.80">
    <property type="entry name" value="Glycosidases"/>
    <property type="match status" value="1"/>
</dbReference>
<dbReference type="Pfam" id="PF00703">
    <property type="entry name" value="Glyco_hydro_2"/>
    <property type="match status" value="1"/>
</dbReference>
<organism evidence="8 9">
    <name type="scientific">Magnaporthiopsis poae (strain ATCC 64411 / 73-15)</name>
    <name type="common">Kentucky bluegrass fungus</name>
    <name type="synonym">Magnaporthe poae</name>
    <dbReference type="NCBI Taxonomy" id="644358"/>
    <lineage>
        <taxon>Eukaryota</taxon>
        <taxon>Fungi</taxon>
        <taxon>Dikarya</taxon>
        <taxon>Ascomycota</taxon>
        <taxon>Pezizomycotina</taxon>
        <taxon>Sordariomycetes</taxon>
        <taxon>Sordariomycetidae</taxon>
        <taxon>Magnaporthales</taxon>
        <taxon>Magnaporthaceae</taxon>
        <taxon>Magnaporthiopsis</taxon>
    </lineage>
</organism>
<feature type="domain" description="Exo-beta-D-glucosaminidase Ig-fold" evidence="5">
    <location>
        <begin position="885"/>
        <end position="986"/>
    </location>
</feature>
<evidence type="ECO:0000256" key="2">
    <source>
        <dbReference type="ARBA" id="ARBA00022801"/>
    </source>
</evidence>
<proteinExistence type="inferred from homology"/>
<dbReference type="EMBL" id="GL876969">
    <property type="protein sequence ID" value="KLU85892.1"/>
    <property type="molecule type" value="Genomic_DNA"/>
</dbReference>
<dbReference type="Pfam" id="PF22666">
    <property type="entry name" value="Glyco_hydro_2_N2"/>
    <property type="match status" value="1"/>
</dbReference>
<dbReference type="OrthoDB" id="408532at2759"/>
<dbReference type="GO" id="GO:0005975">
    <property type="term" value="P:carbohydrate metabolic process"/>
    <property type="evidence" value="ECO:0007669"/>
    <property type="project" value="InterPro"/>
</dbReference>
<dbReference type="STRING" id="644358.A0A0C4DY02"/>
<dbReference type="SUPFAM" id="SSF49785">
    <property type="entry name" value="Galactose-binding domain-like"/>
    <property type="match status" value="1"/>
</dbReference>
<dbReference type="OMA" id="AWPNLHW"/>
<evidence type="ECO:0000313" key="7">
    <source>
        <dbReference type="EMBL" id="KLU85892.1"/>
    </source>
</evidence>
<dbReference type="Pfam" id="PF18368">
    <property type="entry name" value="Ig_GlcNase"/>
    <property type="match status" value="1"/>
</dbReference>
<dbReference type="Gene3D" id="2.60.40.10">
    <property type="entry name" value="Immunoglobulins"/>
    <property type="match status" value="3"/>
</dbReference>
<evidence type="ECO:0000259" key="4">
    <source>
        <dbReference type="Pfam" id="PF00703"/>
    </source>
</evidence>
<accession>A0A0C4DY02</accession>
<reference evidence="8" key="4">
    <citation type="journal article" date="2015" name="G3 (Bethesda)">
        <title>Genome sequences of three phytopathogenic species of the Magnaporthaceae family of fungi.</title>
        <authorList>
            <person name="Okagaki L.H."/>
            <person name="Nunes C.C."/>
            <person name="Sailsbery J."/>
            <person name="Clay B."/>
            <person name="Brown D."/>
            <person name="John T."/>
            <person name="Oh Y."/>
            <person name="Young N."/>
            <person name="Fitzgerald M."/>
            <person name="Haas B.J."/>
            <person name="Zeng Q."/>
            <person name="Young S."/>
            <person name="Adiconis X."/>
            <person name="Fan L."/>
            <person name="Levin J.Z."/>
            <person name="Mitchell T.K."/>
            <person name="Okubara P.A."/>
            <person name="Farman M.L."/>
            <person name="Kohn L.M."/>
            <person name="Birren B."/>
            <person name="Ma L.-J."/>
            <person name="Dean R.A."/>
        </authorList>
    </citation>
    <scope>NUCLEOTIDE SEQUENCE</scope>
    <source>
        <strain evidence="8">ATCC 64411 / 73-15</strain>
    </source>
</reference>
<dbReference type="InterPro" id="IPR041351">
    <property type="entry name" value="Ig_GlcNase"/>
</dbReference>
<protein>
    <submittedName>
        <fullName evidence="7">Exo-beta-D-glucosaminidase</fullName>
    </submittedName>
</protein>
<keyword evidence="2" id="KW-0378">Hydrolase</keyword>
<dbReference type="InterPro" id="IPR054593">
    <property type="entry name" value="Beta-mannosidase-like_N2"/>
</dbReference>
<dbReference type="Gene3D" id="2.60.120.260">
    <property type="entry name" value="Galactose-binding domain-like"/>
    <property type="match status" value="1"/>
</dbReference>
<evidence type="ECO:0000259" key="6">
    <source>
        <dbReference type="Pfam" id="PF22666"/>
    </source>
</evidence>
<evidence type="ECO:0000313" key="9">
    <source>
        <dbReference type="Proteomes" id="UP000011715"/>
    </source>
</evidence>
<feature type="domain" description="Beta-mannosidase-like galactose-binding" evidence="6">
    <location>
        <begin position="157"/>
        <end position="273"/>
    </location>
</feature>
<dbReference type="InterPro" id="IPR036156">
    <property type="entry name" value="Beta-gal/glucu_dom_sf"/>
</dbReference>
<evidence type="ECO:0000256" key="1">
    <source>
        <dbReference type="ARBA" id="ARBA00007401"/>
    </source>
</evidence>
<dbReference type="InterPro" id="IPR017853">
    <property type="entry name" value="GH"/>
</dbReference>
<reference evidence="9" key="1">
    <citation type="submission" date="2010-05" db="EMBL/GenBank/DDBJ databases">
        <title>The genome sequence of Magnaporthe poae strain ATCC 64411.</title>
        <authorList>
            <person name="Ma L.-J."/>
            <person name="Dead R."/>
            <person name="Young S."/>
            <person name="Zeng Q."/>
            <person name="Koehrsen M."/>
            <person name="Alvarado L."/>
            <person name="Berlin A."/>
            <person name="Chapman S.B."/>
            <person name="Chen Z."/>
            <person name="Freedman E."/>
            <person name="Gellesch M."/>
            <person name="Goldberg J."/>
            <person name="Griggs A."/>
            <person name="Gujja S."/>
            <person name="Heilman E.R."/>
            <person name="Heiman D."/>
            <person name="Hepburn T."/>
            <person name="Howarth C."/>
            <person name="Jen D."/>
            <person name="Larson L."/>
            <person name="Mehta T."/>
            <person name="Neiman D."/>
            <person name="Pearson M."/>
            <person name="Roberts A."/>
            <person name="Saif S."/>
            <person name="Shea T."/>
            <person name="Shenoy N."/>
            <person name="Sisk P."/>
            <person name="Stolte C."/>
            <person name="Sykes S."/>
            <person name="Walk T."/>
            <person name="White J."/>
            <person name="Yandava C."/>
            <person name="Haas B."/>
            <person name="Nusbaum C."/>
            <person name="Birren B."/>
        </authorList>
    </citation>
    <scope>NUCLEOTIDE SEQUENCE [LARGE SCALE GENOMIC DNA]</scope>
    <source>
        <strain evidence="9">ATCC 64411 / 73-15</strain>
    </source>
</reference>
<dbReference type="SUPFAM" id="SSF51445">
    <property type="entry name" value="(Trans)glycosidases"/>
    <property type="match status" value="1"/>
</dbReference>
<dbReference type="InterPro" id="IPR013783">
    <property type="entry name" value="Ig-like_fold"/>
</dbReference>
<reference evidence="7" key="2">
    <citation type="submission" date="2010-05" db="EMBL/GenBank/DDBJ databases">
        <title>The Genome Sequence of Magnaporthe poae strain ATCC 64411.</title>
        <authorList>
            <consortium name="The Broad Institute Genome Sequencing Platform"/>
            <consortium name="Broad Institute Genome Sequencing Center for Infectious Disease"/>
            <person name="Ma L.-J."/>
            <person name="Dead R."/>
            <person name="Young S."/>
            <person name="Zeng Q."/>
            <person name="Koehrsen M."/>
            <person name="Alvarado L."/>
            <person name="Berlin A."/>
            <person name="Chapman S.B."/>
            <person name="Chen Z."/>
            <person name="Freedman E."/>
            <person name="Gellesch M."/>
            <person name="Goldberg J."/>
            <person name="Griggs A."/>
            <person name="Gujja S."/>
            <person name="Heilman E.R."/>
            <person name="Heiman D."/>
            <person name="Hepburn T."/>
            <person name="Howarth C."/>
            <person name="Jen D."/>
            <person name="Larson L."/>
            <person name="Mehta T."/>
            <person name="Neiman D."/>
            <person name="Pearson M."/>
            <person name="Roberts A."/>
            <person name="Saif S."/>
            <person name="Shea T."/>
            <person name="Shenoy N."/>
            <person name="Sisk P."/>
            <person name="Stolte C."/>
            <person name="Sykes S."/>
            <person name="Walk T."/>
            <person name="White J."/>
            <person name="Yandava C."/>
            <person name="Haas B."/>
            <person name="Nusbaum C."/>
            <person name="Birren B."/>
        </authorList>
    </citation>
    <scope>NUCLEOTIDE SEQUENCE</scope>
    <source>
        <strain evidence="7">ATCC 64411</strain>
    </source>
</reference>
<comment type="similarity">
    <text evidence="1">Belongs to the glycosyl hydrolase 2 family.</text>
</comment>
<dbReference type="AlphaFoldDB" id="A0A0C4DY02"/>
<dbReference type="Proteomes" id="UP000011715">
    <property type="component" value="Unassembled WGS sequence"/>
</dbReference>
<dbReference type="eggNOG" id="KOG2230">
    <property type="taxonomic scope" value="Eukaryota"/>
</dbReference>
<dbReference type="PANTHER" id="PTHR43536:SF1">
    <property type="entry name" value="MANNOSYLGLYCOPROTEIN ENDO-BETA-MANNOSIDASE"/>
    <property type="match status" value="1"/>
</dbReference>
<dbReference type="InterPro" id="IPR008979">
    <property type="entry name" value="Galactose-bd-like_sf"/>
</dbReference>
<evidence type="ECO:0000313" key="8">
    <source>
        <dbReference type="EnsemblFungi" id="MAPG_04912T0"/>
    </source>
</evidence>
<keyword evidence="3" id="KW-0326">Glycosidase</keyword>